<keyword evidence="1" id="KW-0472">Membrane</keyword>
<reference evidence="4" key="1">
    <citation type="journal article" date="2016" name="Genome Announc.">
        <title>Complete genome sequence of Alkaliphilus metalliredigens strain QYMF, an alkaliphilic and metal-reducing bacterium isolated from borax-contaminated leachate ponds.</title>
        <authorList>
            <person name="Hwang C."/>
            <person name="Copeland A."/>
            <person name="Lucas S."/>
            <person name="Lapidus A."/>
            <person name="Barry K."/>
            <person name="Detter J.C."/>
            <person name="Glavina Del Rio T."/>
            <person name="Hammon N."/>
            <person name="Israni S."/>
            <person name="Dalin E."/>
            <person name="Tice H."/>
            <person name="Pitluck S."/>
            <person name="Chertkov O."/>
            <person name="Brettin T."/>
            <person name="Bruce D."/>
            <person name="Han C."/>
            <person name="Schmutz J."/>
            <person name="Larimer F."/>
            <person name="Land M.L."/>
            <person name="Hauser L."/>
            <person name="Kyrpides N."/>
            <person name="Mikhailova N."/>
            <person name="Ye Q."/>
            <person name="Zhou J."/>
            <person name="Richardson P."/>
            <person name="Fields M.W."/>
        </authorList>
    </citation>
    <scope>NUCLEOTIDE SEQUENCE [LARGE SCALE GENOMIC DNA]</scope>
    <source>
        <strain evidence="4">QYMF</strain>
    </source>
</reference>
<keyword evidence="4" id="KW-1185">Reference proteome</keyword>
<dbReference type="KEGG" id="amt:Amet_1432"/>
<proteinExistence type="predicted"/>
<accession>A6TN63</accession>
<dbReference type="GO" id="GO:0030153">
    <property type="term" value="P:bacteriocin immunity"/>
    <property type="evidence" value="ECO:0007669"/>
    <property type="project" value="InterPro"/>
</dbReference>
<name>A6TN63_ALKMQ</name>
<dbReference type="Pfam" id="PF06713">
    <property type="entry name" value="bPH_4"/>
    <property type="match status" value="1"/>
</dbReference>
<feature type="transmembrane region" description="Helical" evidence="1">
    <location>
        <begin position="21"/>
        <end position="40"/>
    </location>
</feature>
<dbReference type="STRING" id="293826.Amet_1432"/>
<keyword evidence="1" id="KW-0812">Transmembrane</keyword>
<dbReference type="EMBL" id="CP000724">
    <property type="protein sequence ID" value="ABR47631.1"/>
    <property type="molecule type" value="Genomic_DNA"/>
</dbReference>
<organism evidence="3 4">
    <name type="scientific">Alkaliphilus metalliredigens (strain QYMF)</name>
    <dbReference type="NCBI Taxonomy" id="293826"/>
    <lineage>
        <taxon>Bacteria</taxon>
        <taxon>Bacillati</taxon>
        <taxon>Bacillota</taxon>
        <taxon>Clostridia</taxon>
        <taxon>Peptostreptococcales</taxon>
        <taxon>Natronincolaceae</taxon>
        <taxon>Alkaliphilus</taxon>
    </lineage>
</organism>
<gene>
    <name evidence="3" type="ordered locus">Amet_1432</name>
</gene>
<dbReference type="Proteomes" id="UP000001572">
    <property type="component" value="Chromosome"/>
</dbReference>
<sequence length="144" mass="16664">MRIKLEVVGGFFMKFDSKRDIWIRLLIWISVGGGFINTLFAEGRLIKFVMLLTVIFVGWLWFGTNYGISKGILKIKCGPFKWYIPIKDIKSIKKTRNPLSSPALSIERLQIRYGYSSMILISPKDRDRFIELITKENGNIIVDT</sequence>
<feature type="transmembrane region" description="Helical" evidence="1">
    <location>
        <begin position="46"/>
        <end position="68"/>
    </location>
</feature>
<dbReference type="eggNOG" id="COG3428">
    <property type="taxonomic scope" value="Bacteria"/>
</dbReference>
<protein>
    <recommendedName>
        <fullName evidence="2">Uncharacterized protein YyaB-like PH domain-containing protein</fullName>
    </recommendedName>
</protein>
<feature type="domain" description="Uncharacterized protein YyaB-like PH" evidence="2">
    <location>
        <begin position="64"/>
        <end position="137"/>
    </location>
</feature>
<evidence type="ECO:0000259" key="2">
    <source>
        <dbReference type="Pfam" id="PF06713"/>
    </source>
</evidence>
<evidence type="ECO:0000313" key="3">
    <source>
        <dbReference type="EMBL" id="ABR47631.1"/>
    </source>
</evidence>
<dbReference type="HOGENOM" id="CLU_129146_1_1_9"/>
<evidence type="ECO:0000313" key="4">
    <source>
        <dbReference type="Proteomes" id="UP000001572"/>
    </source>
</evidence>
<dbReference type="AlphaFoldDB" id="A6TN63"/>
<dbReference type="InterPro" id="IPR009589">
    <property type="entry name" value="PH_YyaB-like"/>
</dbReference>
<evidence type="ECO:0000256" key="1">
    <source>
        <dbReference type="SAM" id="Phobius"/>
    </source>
</evidence>
<keyword evidence="1" id="KW-1133">Transmembrane helix</keyword>